<dbReference type="FunFam" id="3.40.50.720:FF:000410">
    <property type="entry name" value="Peroxisomal multifunctional beta-oxidation protein"/>
    <property type="match status" value="1"/>
</dbReference>
<keyword evidence="15" id="KW-0511">Multifunctional enzyme</keyword>
<dbReference type="InterPro" id="IPR051687">
    <property type="entry name" value="Peroxisomal_Beta-Oxidation"/>
</dbReference>
<evidence type="ECO:0000256" key="10">
    <source>
        <dbReference type="ARBA" id="ARBA00023002"/>
    </source>
</evidence>
<dbReference type="HOGENOM" id="CLU_010194_18_1_1"/>
<dbReference type="Pfam" id="PF00106">
    <property type="entry name" value="adh_short"/>
    <property type="match status" value="2"/>
</dbReference>
<evidence type="ECO:0000256" key="11">
    <source>
        <dbReference type="ARBA" id="ARBA00023098"/>
    </source>
</evidence>
<dbReference type="InterPro" id="IPR002539">
    <property type="entry name" value="MaoC-like_dom"/>
</dbReference>
<dbReference type="AlphaFoldDB" id="C5MHF2"/>
<feature type="compositionally biased region" description="Acidic residues" evidence="21">
    <location>
        <begin position="603"/>
        <end position="632"/>
    </location>
</feature>
<evidence type="ECO:0000256" key="4">
    <source>
        <dbReference type="ARBA" id="ARBA00011245"/>
    </source>
</evidence>
<dbReference type="Pfam" id="PF01575">
    <property type="entry name" value="MaoC_dehydratas"/>
    <property type="match status" value="1"/>
</dbReference>
<dbReference type="GO" id="GO:0005777">
    <property type="term" value="C:peroxisome"/>
    <property type="evidence" value="ECO:0007669"/>
    <property type="project" value="UniProtKB-SubCell"/>
</dbReference>
<dbReference type="Gene3D" id="3.40.50.720">
    <property type="entry name" value="NAD(P)-binding Rossmann-like Domain"/>
    <property type="match status" value="2"/>
</dbReference>
<comment type="subunit">
    <text evidence="4">Monomer.</text>
</comment>
<evidence type="ECO:0000256" key="6">
    <source>
        <dbReference type="ARBA" id="ARBA00013156"/>
    </source>
</evidence>
<dbReference type="InterPro" id="IPR029069">
    <property type="entry name" value="HotDog_dom_sf"/>
</dbReference>
<evidence type="ECO:0000313" key="24">
    <source>
        <dbReference type="Proteomes" id="UP000002037"/>
    </source>
</evidence>
<keyword evidence="7" id="KW-0677">Repeat</keyword>
<dbReference type="KEGG" id="ctp:CTRG_05506"/>
<dbReference type="GO" id="GO:0003857">
    <property type="term" value="F:(3S)-3-hydroxyacyl-CoA dehydrogenase (NAD+) activity"/>
    <property type="evidence" value="ECO:0007669"/>
    <property type="project" value="EnsemblFungi"/>
</dbReference>
<evidence type="ECO:0000256" key="17">
    <source>
        <dbReference type="ARBA" id="ARBA00052025"/>
    </source>
</evidence>
<feature type="domain" description="Ketoreductase" evidence="22">
    <location>
        <begin position="323"/>
        <end position="487"/>
    </location>
</feature>
<dbReference type="OrthoDB" id="3592703at2759"/>
<dbReference type="InterPro" id="IPR002347">
    <property type="entry name" value="SDR_fam"/>
</dbReference>
<evidence type="ECO:0000256" key="3">
    <source>
        <dbReference type="ARBA" id="ARBA00006484"/>
    </source>
</evidence>
<evidence type="ECO:0000256" key="2">
    <source>
        <dbReference type="ARBA" id="ARBA00005005"/>
    </source>
</evidence>
<proteinExistence type="inferred from homology"/>
<evidence type="ECO:0000256" key="13">
    <source>
        <dbReference type="ARBA" id="ARBA00023235"/>
    </source>
</evidence>
<gene>
    <name evidence="23" type="ORF">CTRG_05506</name>
</gene>
<keyword evidence="8" id="KW-0276">Fatty acid metabolism</keyword>
<dbReference type="InterPro" id="IPR057326">
    <property type="entry name" value="KR_dom"/>
</dbReference>
<keyword evidence="9" id="KW-0521">NADP</keyword>
<dbReference type="GeneID" id="8300640"/>
<keyword evidence="24" id="KW-1185">Reference proteome</keyword>
<evidence type="ECO:0000256" key="1">
    <source>
        <dbReference type="ARBA" id="ARBA00004275"/>
    </source>
</evidence>
<dbReference type="PRINTS" id="PR00081">
    <property type="entry name" value="GDHRDH"/>
</dbReference>
<dbReference type="Pfam" id="PF22622">
    <property type="entry name" value="MFE-2_hydrat-2_N"/>
    <property type="match status" value="1"/>
</dbReference>
<evidence type="ECO:0000256" key="19">
    <source>
        <dbReference type="ARBA" id="ARBA00073871"/>
    </source>
</evidence>
<dbReference type="PRINTS" id="PR00080">
    <property type="entry name" value="SDRFAMILY"/>
</dbReference>
<dbReference type="STRING" id="294747.C5MHF2"/>
<name>C5MHF2_CANTT</name>
<evidence type="ECO:0000256" key="5">
    <source>
        <dbReference type="ARBA" id="ARBA00012456"/>
    </source>
</evidence>
<evidence type="ECO:0000256" key="16">
    <source>
        <dbReference type="ARBA" id="ARBA00029334"/>
    </source>
</evidence>
<dbReference type="GO" id="GO:0018812">
    <property type="term" value="F:3-hydroxyacyl-CoA dehydratase activity"/>
    <property type="evidence" value="ECO:0007669"/>
    <property type="project" value="UniProtKB-EC"/>
</dbReference>
<dbReference type="FunFam" id="3.10.129.10:FF:000013">
    <property type="entry name" value="Peroxisomal multifunctional enzyme type 2"/>
    <property type="match status" value="1"/>
</dbReference>
<dbReference type="UniPathway" id="UPA00659"/>
<dbReference type="EMBL" id="GG692402">
    <property type="protein sequence ID" value="EER31054.1"/>
    <property type="molecule type" value="Genomic_DNA"/>
</dbReference>
<dbReference type="eggNOG" id="KOG1206">
    <property type="taxonomic scope" value="Eukaryota"/>
</dbReference>
<dbReference type="CDD" id="cd05353">
    <property type="entry name" value="hydroxyacyl-CoA-like_DH_SDR_c-like"/>
    <property type="match status" value="2"/>
</dbReference>
<evidence type="ECO:0000256" key="12">
    <source>
        <dbReference type="ARBA" id="ARBA00023140"/>
    </source>
</evidence>
<evidence type="ECO:0000313" key="23">
    <source>
        <dbReference type="EMBL" id="EER31054.1"/>
    </source>
</evidence>
<evidence type="ECO:0000256" key="15">
    <source>
        <dbReference type="ARBA" id="ARBA00023268"/>
    </source>
</evidence>
<evidence type="ECO:0000256" key="8">
    <source>
        <dbReference type="ARBA" id="ARBA00022832"/>
    </source>
</evidence>
<evidence type="ECO:0000256" key="9">
    <source>
        <dbReference type="ARBA" id="ARBA00022857"/>
    </source>
</evidence>
<reference evidence="23 24" key="1">
    <citation type="journal article" date="2009" name="Nature">
        <title>Evolution of pathogenicity and sexual reproduction in eight Candida genomes.</title>
        <authorList>
            <person name="Butler G."/>
            <person name="Rasmussen M.D."/>
            <person name="Lin M.F."/>
            <person name="Santos M.A."/>
            <person name="Sakthikumar S."/>
            <person name="Munro C.A."/>
            <person name="Rheinbay E."/>
            <person name="Grabherr M."/>
            <person name="Forche A."/>
            <person name="Reedy J.L."/>
            <person name="Agrafioti I."/>
            <person name="Arnaud M.B."/>
            <person name="Bates S."/>
            <person name="Brown A.J."/>
            <person name="Brunke S."/>
            <person name="Costanzo M.C."/>
            <person name="Fitzpatrick D.A."/>
            <person name="de Groot P.W."/>
            <person name="Harris D."/>
            <person name="Hoyer L.L."/>
            <person name="Hube B."/>
            <person name="Klis F.M."/>
            <person name="Kodira C."/>
            <person name="Lennard N."/>
            <person name="Logue M.E."/>
            <person name="Martin R."/>
            <person name="Neiman A.M."/>
            <person name="Nikolaou E."/>
            <person name="Quail M.A."/>
            <person name="Quinn J."/>
            <person name="Santos M.C."/>
            <person name="Schmitzberger F.F."/>
            <person name="Sherlock G."/>
            <person name="Shah P."/>
            <person name="Silverstein K.A."/>
            <person name="Skrzypek M.S."/>
            <person name="Soll D."/>
            <person name="Staggs R."/>
            <person name="Stansfield I."/>
            <person name="Stumpf M.P."/>
            <person name="Sudbery P.E."/>
            <person name="Srikantha T."/>
            <person name="Zeng Q."/>
            <person name="Berman J."/>
            <person name="Berriman M."/>
            <person name="Heitman J."/>
            <person name="Gow N.A."/>
            <person name="Lorenz M.C."/>
            <person name="Birren B.W."/>
            <person name="Kellis M."/>
            <person name="Cuomo C.A."/>
        </authorList>
    </citation>
    <scope>NUCLEOTIDE SEQUENCE [LARGE SCALE GENOMIC DNA]</scope>
    <source>
        <strain evidence="24">ATCC MYA-3404 / T1</strain>
    </source>
</reference>
<dbReference type="InterPro" id="IPR036291">
    <property type="entry name" value="NAD(P)-bd_dom_sf"/>
</dbReference>
<dbReference type="CDD" id="cd03448">
    <property type="entry name" value="HDE_HSD"/>
    <property type="match status" value="1"/>
</dbReference>
<comment type="subcellular location">
    <subcellularLocation>
        <location evidence="1">Peroxisome</location>
    </subcellularLocation>
</comment>
<dbReference type="FunFam" id="3.40.50.720:FF:000185">
    <property type="entry name" value="peroxisomal multifunctional enzyme type 2"/>
    <property type="match status" value="1"/>
</dbReference>
<dbReference type="EC" id="1.1.1.n12" evidence="5"/>
<evidence type="ECO:0000259" key="22">
    <source>
        <dbReference type="SMART" id="SM00822"/>
    </source>
</evidence>
<evidence type="ECO:0000256" key="20">
    <source>
        <dbReference type="ARBA" id="ARBA00081853"/>
    </source>
</evidence>
<dbReference type="PANTHER" id="PTHR45024">
    <property type="entry name" value="DEHYDROGENASES, SHORT CHAIN"/>
    <property type="match status" value="1"/>
</dbReference>
<evidence type="ECO:0000256" key="21">
    <source>
        <dbReference type="SAM" id="MobiDB-lite"/>
    </source>
</evidence>
<dbReference type="GO" id="GO:0006635">
    <property type="term" value="P:fatty acid beta-oxidation"/>
    <property type="evidence" value="ECO:0007669"/>
    <property type="project" value="UniProtKB-UniPathway"/>
</dbReference>
<evidence type="ECO:0000256" key="14">
    <source>
        <dbReference type="ARBA" id="ARBA00023239"/>
    </source>
</evidence>
<dbReference type="InterPro" id="IPR054357">
    <property type="entry name" value="MFE-2_N"/>
</dbReference>
<feature type="region of interest" description="Disordered" evidence="21">
    <location>
        <begin position="600"/>
        <end position="635"/>
    </location>
</feature>
<dbReference type="SMART" id="SM00822">
    <property type="entry name" value="PKS_KR"/>
    <property type="match status" value="1"/>
</dbReference>
<keyword evidence="14" id="KW-0456">Lyase</keyword>
<dbReference type="VEuPathDB" id="FungiDB:CTRG_05506"/>
<keyword evidence="12" id="KW-0576">Peroxisome</keyword>
<comment type="catalytic activity">
    <reaction evidence="17">
        <text>a (3R)-3-hydroxyacyl-CoA + NAD(+) = a 3-oxoacyl-CoA + NADH + H(+)</text>
        <dbReference type="Rhea" id="RHEA:32711"/>
        <dbReference type="ChEBI" id="CHEBI:15378"/>
        <dbReference type="ChEBI" id="CHEBI:57319"/>
        <dbReference type="ChEBI" id="CHEBI:57540"/>
        <dbReference type="ChEBI" id="CHEBI:57945"/>
        <dbReference type="ChEBI" id="CHEBI:90726"/>
        <dbReference type="EC" id="1.1.1.n12"/>
    </reaction>
</comment>
<comment type="catalytic activity">
    <reaction evidence="16">
        <text>a (3R)-3-hydroxyacyl-CoA = a (2E)-enoyl-CoA + H2O</text>
        <dbReference type="Rhea" id="RHEA:26526"/>
        <dbReference type="ChEBI" id="CHEBI:15377"/>
        <dbReference type="ChEBI" id="CHEBI:57319"/>
        <dbReference type="ChEBI" id="CHEBI:58856"/>
        <dbReference type="EC" id="4.2.1.119"/>
    </reaction>
</comment>
<comment type="function">
    <text evidence="18">Second trifunctional enzyme acting on the beta-oxidation pathway for fatty acids, possessing hydratase-dehydrogenase-epimerase activities. Converts trans-2-enoyl-CoA via D-3-hydroxyacyl-CoA to 3-ketoacyl-CoA.</text>
</comment>
<keyword evidence="10" id="KW-0560">Oxidoreductase</keyword>
<comment type="similarity">
    <text evidence="3">Belongs to the short-chain dehydrogenases/reductases (SDR) family.</text>
</comment>
<dbReference type="GO" id="GO:0016853">
    <property type="term" value="F:isomerase activity"/>
    <property type="evidence" value="ECO:0007669"/>
    <property type="project" value="UniProtKB-KW"/>
</dbReference>
<organism evidence="23 24">
    <name type="scientific">Candida tropicalis (strain ATCC MYA-3404 / T1)</name>
    <name type="common">Yeast</name>
    <dbReference type="NCBI Taxonomy" id="294747"/>
    <lineage>
        <taxon>Eukaryota</taxon>
        <taxon>Fungi</taxon>
        <taxon>Dikarya</taxon>
        <taxon>Ascomycota</taxon>
        <taxon>Saccharomycotina</taxon>
        <taxon>Pichiomycetes</taxon>
        <taxon>Debaryomycetaceae</taxon>
        <taxon>Candida/Lodderomyces clade</taxon>
        <taxon>Candida</taxon>
    </lineage>
</organism>
<comment type="pathway">
    <text evidence="2">Lipid metabolism; fatty acid beta-oxidation.</text>
</comment>
<sequence>MSPVDFKDKVVIITGAGGGLGKYYSLEFAKLGAKVVVNDLGGALNGQGGNSKAADVVVDEIVKNGGVAVADYNNVLDGDKIVETAVKNFGTVHIVINNAGILRDASIKKMTEKDFKLVIDVHLNGAYAVTKAAWPYFQKQKYGRIVNTSSPAGLYGNFGQTNYSSAKSALLGFAETLAKEGAKYNIKANAIAPLARSRMTESILPPPILEKLGPEKVAPLVLYLSSAENELTGQFFEVAAGFYAQIRWERSGGILVKPDQSFTAEVVAKRFSEILNFDDSNKPEYLKNQYPFMLNDYPTLTKEARKLPANDASGAPKVSLKDKVVLITGAGAGLGKEYAKWFAKYGAKVVVNDFKDATKTVDEIKAAGGEAWPDQHDVAKDSEAIIKNVIDKYGTIDILVNNAGILRDKSFAKMSQQEWDQVQQVHLIGTFNLCRLAWPYFAEKQFGRIINITSTSGIYGNFGQANYSSAKAGILGLSKTLAVEGARNNIKVNIVAPHAETAMTLTIFREEDKNLYHADQVAPLLVYLGTEEVPVTGETFEIGGGWIGNTRWQRAKGAVSHDEYTSVEFIRDNLKDIVDFTTDTENPKSTTESSMAILSAVGGDDDDDDDEDEEEQDEGDEEEDEEDDEEDDPVWKFNDRDVILYNIALGATTKQLQYVYENDSDFQVIPTFGHLITFNSGKSQNSFAKLLRNFNPMLLLHGEHYLKVHSWPPPTEGEIKTTFEPIATTPKGKNVVIVHGSKSVDNNSGELIYSNEATYFIRDCQADNKVYSDRPAFATNQFLAPKRAPDYQVDVPVSEDLAALYRLSGDRNPLHIDPNFAKGAKFPKPILHGMCTYGLSAKALIDKFGMFDEIKARFTGIVFPGETLRVLAWKESDDTVVFQTHVVDRGTIAINNAAIKLVGDKAKI</sequence>
<keyword evidence="13" id="KW-0413">Isomerase</keyword>
<dbReference type="PANTHER" id="PTHR45024:SF2">
    <property type="entry name" value="SCP2 DOMAIN-CONTAINING PROTEIN"/>
    <property type="match status" value="1"/>
</dbReference>
<dbReference type="Gene3D" id="3.10.129.10">
    <property type="entry name" value="Hotdog Thioesterase"/>
    <property type="match status" value="2"/>
</dbReference>
<dbReference type="PROSITE" id="PS00061">
    <property type="entry name" value="ADH_SHORT"/>
    <property type="match status" value="2"/>
</dbReference>
<evidence type="ECO:0000256" key="7">
    <source>
        <dbReference type="ARBA" id="ARBA00022737"/>
    </source>
</evidence>
<dbReference type="EC" id="4.2.1.119" evidence="6"/>
<evidence type="ECO:0000256" key="18">
    <source>
        <dbReference type="ARBA" id="ARBA00055743"/>
    </source>
</evidence>
<protein>
    <recommendedName>
        <fullName evidence="19">Peroxisomal hydratase-dehydrogenase-epimerase</fullName>
        <ecNumber evidence="5">1.1.1.n12</ecNumber>
        <ecNumber evidence="6">4.2.1.119</ecNumber>
    </recommendedName>
    <alternativeName>
        <fullName evidence="20">Multifunctional beta-oxidation protein</fullName>
    </alternativeName>
</protein>
<dbReference type="RefSeq" id="XP_002551208.1">
    <property type="nucleotide sequence ID" value="XM_002551162.1"/>
</dbReference>
<dbReference type="Proteomes" id="UP000002037">
    <property type="component" value="Unassembled WGS sequence"/>
</dbReference>
<accession>C5MHF2</accession>
<dbReference type="SUPFAM" id="SSF54637">
    <property type="entry name" value="Thioesterase/thiol ester dehydrase-isomerase"/>
    <property type="match status" value="2"/>
</dbReference>
<keyword evidence="11" id="KW-0443">Lipid metabolism</keyword>
<dbReference type="InterPro" id="IPR020904">
    <property type="entry name" value="Sc_DH/Rdtase_CS"/>
</dbReference>
<dbReference type="SUPFAM" id="SSF51735">
    <property type="entry name" value="NAD(P)-binding Rossmann-fold domains"/>
    <property type="match status" value="2"/>
</dbReference>